<dbReference type="InterPro" id="IPR029063">
    <property type="entry name" value="SAM-dependent_MTases_sf"/>
</dbReference>
<evidence type="ECO:0000259" key="2">
    <source>
        <dbReference type="Pfam" id="PF13649"/>
    </source>
</evidence>
<dbReference type="InterPro" id="IPR041698">
    <property type="entry name" value="Methyltransf_25"/>
</dbReference>
<dbReference type="PANTHER" id="PTHR43861">
    <property type="entry name" value="TRANS-ACONITATE 2-METHYLTRANSFERASE-RELATED"/>
    <property type="match status" value="1"/>
</dbReference>
<keyword evidence="4" id="KW-1185">Reference proteome</keyword>
<dbReference type="RefSeq" id="WP_023851304.1">
    <property type="nucleotide sequence ID" value="NZ_CP047166.1"/>
</dbReference>
<dbReference type="EMBL" id="CP047166">
    <property type="protein sequence ID" value="QRF67433.1"/>
    <property type="molecule type" value="Genomic_DNA"/>
</dbReference>
<keyword evidence="3" id="KW-0489">Methyltransferase</keyword>
<organism evidence="3 4">
    <name type="scientific">Ponticoccus alexandrii</name>
    <dbReference type="NCBI Taxonomy" id="1943633"/>
    <lineage>
        <taxon>Bacteria</taxon>
        <taxon>Pseudomonadati</taxon>
        <taxon>Pseudomonadota</taxon>
        <taxon>Alphaproteobacteria</taxon>
        <taxon>Rhodobacterales</taxon>
        <taxon>Roseobacteraceae</taxon>
        <taxon>Ponticoccus</taxon>
    </lineage>
</organism>
<dbReference type="CDD" id="cd02440">
    <property type="entry name" value="AdoMet_MTases"/>
    <property type="match status" value="1"/>
</dbReference>
<dbReference type="Proteomes" id="UP000596387">
    <property type="component" value="Chromosome"/>
</dbReference>
<dbReference type="SUPFAM" id="SSF53335">
    <property type="entry name" value="S-adenosyl-L-methionine-dependent methyltransferases"/>
    <property type="match status" value="1"/>
</dbReference>
<dbReference type="GO" id="GO:0032259">
    <property type="term" value="P:methylation"/>
    <property type="evidence" value="ECO:0007669"/>
    <property type="project" value="UniProtKB-KW"/>
</dbReference>
<name>A0ABX7FCL2_9RHOB</name>
<feature type="domain" description="Methyltransferase" evidence="2">
    <location>
        <begin position="50"/>
        <end position="147"/>
    </location>
</feature>
<gene>
    <name evidence="3" type="ORF">GQA70_14630</name>
</gene>
<accession>A0ABX7FCL2</accession>
<evidence type="ECO:0000313" key="4">
    <source>
        <dbReference type="Proteomes" id="UP000596387"/>
    </source>
</evidence>
<sequence>MTHPSAPSRPFHGAHAQSYDQTNAFWAPLRGALDFTLAQTLAGAPEEARVLVVGAGTGAEIAFLAERHPGWQFTAVDTSAEMLAICADKARAGGYGDRVTIHAGPVETLEAGSFDLATAILFSQFLTERAARRAFFAAIAQRLVPGGRLISVDLSAPGAERAAAIDEWLGITGTATPERQAQFDAMVSVLPPQEVEALLTEAGFSAVRPVFQVLLMRGWSARKA</sequence>
<evidence type="ECO:0000256" key="1">
    <source>
        <dbReference type="ARBA" id="ARBA00022679"/>
    </source>
</evidence>
<dbReference type="Pfam" id="PF13649">
    <property type="entry name" value="Methyltransf_25"/>
    <property type="match status" value="1"/>
</dbReference>
<keyword evidence="1" id="KW-0808">Transferase</keyword>
<dbReference type="Gene3D" id="3.40.50.150">
    <property type="entry name" value="Vaccinia Virus protein VP39"/>
    <property type="match status" value="1"/>
</dbReference>
<dbReference type="GO" id="GO:0008168">
    <property type="term" value="F:methyltransferase activity"/>
    <property type="evidence" value="ECO:0007669"/>
    <property type="project" value="UniProtKB-KW"/>
</dbReference>
<protein>
    <submittedName>
        <fullName evidence="3">Methyltransferase domain-containing protein</fullName>
    </submittedName>
</protein>
<proteinExistence type="predicted"/>
<reference evidence="3 4" key="1">
    <citation type="submission" date="2019-12" db="EMBL/GenBank/DDBJ databases">
        <title>Complete Genome Sequence of a Quorum-Sensing Bacterium,Rhodobacteraceae bacterium C31, Isolated from a marine microalgae symbiotic bacteria.</title>
        <authorList>
            <person name="Zhang Y."/>
        </authorList>
    </citation>
    <scope>NUCLEOTIDE SEQUENCE [LARGE SCALE GENOMIC DNA]</scope>
    <source>
        <strain evidence="3 4">C31</strain>
    </source>
</reference>
<evidence type="ECO:0000313" key="3">
    <source>
        <dbReference type="EMBL" id="QRF67433.1"/>
    </source>
</evidence>